<dbReference type="InterPro" id="IPR014907">
    <property type="entry name" value="BT4734-like_N"/>
</dbReference>
<evidence type="ECO:0000259" key="3">
    <source>
        <dbReference type="Pfam" id="PF12990"/>
    </source>
</evidence>
<evidence type="ECO:0008006" key="6">
    <source>
        <dbReference type="Google" id="ProtNLM"/>
    </source>
</evidence>
<dbReference type="RefSeq" id="WP_073402032.1">
    <property type="nucleotide sequence ID" value="NZ_FQTV01000010.1"/>
</dbReference>
<dbReference type="STRING" id="1297750.SAMN05444405_110105"/>
<dbReference type="PANTHER" id="PTHR34985">
    <property type="entry name" value="SLR0554 PROTEIN"/>
    <property type="match status" value="1"/>
</dbReference>
<dbReference type="InterPro" id="IPR007936">
    <property type="entry name" value="VapE-like_dom"/>
</dbReference>
<name>A0A1M5CP24_9BACE</name>
<keyword evidence="5" id="KW-1185">Reference proteome</keyword>
<dbReference type="OrthoDB" id="9801888at2"/>
<proteinExistence type="predicted"/>
<dbReference type="EMBL" id="FQTV01000010">
    <property type="protein sequence ID" value="SHF56468.1"/>
    <property type="molecule type" value="Genomic_DNA"/>
</dbReference>
<feature type="domain" description="Virulence-associated protein E-like" evidence="1">
    <location>
        <begin position="402"/>
        <end position="615"/>
    </location>
</feature>
<accession>A0A1M5CP24</accession>
<gene>
    <name evidence="4" type="ORF">SAMN05444405_110105</name>
</gene>
<sequence>MNASLYIGGNKGRPTFVENLAIETVINSFKTLKYATLVDSIRSQSSDSAKAWQQLPSFTFAASFIGGRTKTNMEQYNGVIQLNSGKLEPEQAIRLRDKAAQEPNTLAAFVTTEGTGIVILSPVSSPDGSIPDNNEDISKFHAHAFSVVSLYYESCLYTDFKKNEHSLLQLTSATYDTELFFNPEAETFLIATKKDFEKKTTKLLRNMEGEPISYDHLPIGEQRDTEIRRAFDRAYSNALNVESFRKENRSQFVYALAYFCCVAGIPEAETAKLALQRCTTEHFTADDLRLTIRIKYKEYEDAAGTDSGLTKVEKETHKLEEFIKRNFMLRRNVILQGIEFRYADHSSHEWTELRDHHLNTIYIRAHKEGINCTLNDVKAMVDSEITPSYHPFKDFIFVPFTEWDGHDYIADVAATVPTKDPEYFEWCFRKWFVALVASLINDRVINHQILVLIGGKHGMGKSTWPERLLPPEWRKSHFDANVFSNNANATRMKLSTSAILNIDELDTIQRYDQETVKELFTTFNINIRTSPDRPPRNFVRHASFFGTTNHLDILRDYTGSRRNLCHEVTGPINFEFSIDYKQLYAQAWNMILNGFRYYFNSEENSIVEQHNQHYMETDADMELFYEYYRKPEGEEEGIFLSAAKLAEYIKSKTGIAISKKMINKLGKNLKSLGFQWKRINGYTVYHICLKE</sequence>
<dbReference type="Pfam" id="PF08800">
    <property type="entry name" value="BT4734-like_N"/>
    <property type="match status" value="1"/>
</dbReference>
<dbReference type="AlphaFoldDB" id="A0A1M5CP24"/>
<organism evidence="4 5">
    <name type="scientific">Bacteroides luti</name>
    <dbReference type="NCBI Taxonomy" id="1297750"/>
    <lineage>
        <taxon>Bacteria</taxon>
        <taxon>Pseudomonadati</taxon>
        <taxon>Bacteroidota</taxon>
        <taxon>Bacteroidia</taxon>
        <taxon>Bacteroidales</taxon>
        <taxon>Bacteroidaceae</taxon>
        <taxon>Bacteroides</taxon>
    </lineage>
</organism>
<protein>
    <recommendedName>
        <fullName evidence="6">Virulence-associated protein E</fullName>
    </recommendedName>
</protein>
<dbReference type="Proteomes" id="UP000184509">
    <property type="component" value="Unassembled WGS sequence"/>
</dbReference>
<feature type="domain" description="BT4734-like N-terminal" evidence="2">
    <location>
        <begin position="53"/>
        <end position="181"/>
    </location>
</feature>
<dbReference type="InterPro" id="IPR024450">
    <property type="entry name" value="DUF3874"/>
</dbReference>
<evidence type="ECO:0000259" key="1">
    <source>
        <dbReference type="Pfam" id="PF05272"/>
    </source>
</evidence>
<reference evidence="5" key="1">
    <citation type="submission" date="2016-11" db="EMBL/GenBank/DDBJ databases">
        <authorList>
            <person name="Varghese N."/>
            <person name="Submissions S."/>
        </authorList>
    </citation>
    <scope>NUCLEOTIDE SEQUENCE [LARGE SCALE GENOMIC DNA]</scope>
    <source>
        <strain evidence="5">DSM 26991</strain>
    </source>
</reference>
<dbReference type="Pfam" id="PF12990">
    <property type="entry name" value="DUF3874"/>
    <property type="match status" value="1"/>
</dbReference>
<evidence type="ECO:0000313" key="5">
    <source>
        <dbReference type="Proteomes" id="UP000184509"/>
    </source>
</evidence>
<dbReference type="Pfam" id="PF05272">
    <property type="entry name" value="VapE-like_dom"/>
    <property type="match status" value="1"/>
</dbReference>
<feature type="domain" description="DUF3874" evidence="3">
    <location>
        <begin position="622"/>
        <end position="685"/>
    </location>
</feature>
<evidence type="ECO:0000259" key="2">
    <source>
        <dbReference type="Pfam" id="PF08800"/>
    </source>
</evidence>
<evidence type="ECO:0000313" key="4">
    <source>
        <dbReference type="EMBL" id="SHF56468.1"/>
    </source>
</evidence>
<dbReference type="PANTHER" id="PTHR34985:SF1">
    <property type="entry name" value="SLR0554 PROTEIN"/>
    <property type="match status" value="1"/>
</dbReference>